<sequence length="455" mass="48912">MLISYYNMKKKLTEQIVLFASIIKWVVLATGIGIIVGISTTFYLKMLEFGERSSNYSYYFLLLPIAMFLSVLIVKYLAPNAEGHGTEKVIEAVHKNSGKIKAAVIPVKLVATVITIATGGSAGKEGPAAQIGGGLSSVFSDIFKFNNHDRKKLVICGISAGFASVFGTPIAGALFGVEVLFVGSMLYDVLLPSFISGIIAYQVSSMLGIKYFHHFIEFIPDFSGPLFLKVILAGVIFGLISFLFIEILNIGKIISKKINIWTPLKGFIGGVLIVGLVFLFSGRYLGLGVDVIHQTLDGGKVIWYDSVMKMIFTSLTLNFGGSGGIVTPIFYIGSTSGSLFAQIMNLDPVVFAAIGMVSLLAGAANTPIAASILAIELFGPSIAPYAAIACIISFFMTGHRSVYPSQVLAIKKSESIDVSLGEEVDNIKTDIKPHKTNILKKGLNYIKKKKEKGGN</sequence>
<feature type="transmembrane region" description="Helical" evidence="5">
    <location>
        <begin position="56"/>
        <end position="78"/>
    </location>
</feature>
<feature type="transmembrane region" description="Helical" evidence="5">
    <location>
        <begin position="153"/>
        <end position="177"/>
    </location>
</feature>
<evidence type="ECO:0000256" key="1">
    <source>
        <dbReference type="ARBA" id="ARBA00004141"/>
    </source>
</evidence>
<dbReference type="PANTHER" id="PTHR43427">
    <property type="entry name" value="CHLORIDE CHANNEL PROTEIN CLC-E"/>
    <property type="match status" value="1"/>
</dbReference>
<gene>
    <name evidence="6" type="ORF">DRP43_00045</name>
</gene>
<evidence type="ECO:0000256" key="3">
    <source>
        <dbReference type="ARBA" id="ARBA00022989"/>
    </source>
</evidence>
<evidence type="ECO:0000313" key="6">
    <source>
        <dbReference type="EMBL" id="RKX72700.1"/>
    </source>
</evidence>
<feature type="transmembrane region" description="Helical" evidence="5">
    <location>
        <begin position="266"/>
        <end position="286"/>
    </location>
</feature>
<dbReference type="PANTHER" id="PTHR43427:SF12">
    <property type="entry name" value="CHLORIDE TRANSPORTER"/>
    <property type="match status" value="1"/>
</dbReference>
<dbReference type="GO" id="GO:0016020">
    <property type="term" value="C:membrane"/>
    <property type="evidence" value="ECO:0007669"/>
    <property type="project" value="UniProtKB-SubCell"/>
</dbReference>
<evidence type="ECO:0000313" key="7">
    <source>
        <dbReference type="Proteomes" id="UP000271125"/>
    </source>
</evidence>
<evidence type="ECO:0000256" key="4">
    <source>
        <dbReference type="ARBA" id="ARBA00023136"/>
    </source>
</evidence>
<dbReference type="SUPFAM" id="SSF81340">
    <property type="entry name" value="Clc chloride channel"/>
    <property type="match status" value="1"/>
</dbReference>
<keyword evidence="4 5" id="KW-0472">Membrane</keyword>
<feature type="transmembrane region" description="Helical" evidence="5">
    <location>
        <begin position="16"/>
        <end position="44"/>
    </location>
</feature>
<dbReference type="PRINTS" id="PR00762">
    <property type="entry name" value="CLCHANNEL"/>
</dbReference>
<dbReference type="Gene3D" id="1.10.3080.10">
    <property type="entry name" value="Clc chloride channel"/>
    <property type="match status" value="1"/>
</dbReference>
<feature type="transmembrane region" description="Helical" evidence="5">
    <location>
        <begin position="382"/>
        <end position="403"/>
    </location>
</feature>
<keyword evidence="3 5" id="KW-1133">Transmembrane helix</keyword>
<feature type="transmembrane region" description="Helical" evidence="5">
    <location>
        <begin position="307"/>
        <end position="331"/>
    </location>
</feature>
<dbReference type="Proteomes" id="UP000271125">
    <property type="component" value="Unassembled WGS sequence"/>
</dbReference>
<dbReference type="EMBL" id="QNBD01000001">
    <property type="protein sequence ID" value="RKX72700.1"/>
    <property type="molecule type" value="Genomic_DNA"/>
</dbReference>
<dbReference type="GO" id="GO:0015108">
    <property type="term" value="F:chloride transmembrane transporter activity"/>
    <property type="evidence" value="ECO:0007669"/>
    <property type="project" value="InterPro"/>
</dbReference>
<organism evidence="6 7">
    <name type="scientific">candidate division TA06 bacterium</name>
    <dbReference type="NCBI Taxonomy" id="2250710"/>
    <lineage>
        <taxon>Bacteria</taxon>
        <taxon>Bacteria division TA06</taxon>
    </lineage>
</organism>
<feature type="transmembrane region" description="Helical" evidence="5">
    <location>
        <begin position="230"/>
        <end position="254"/>
    </location>
</feature>
<dbReference type="InterPro" id="IPR050368">
    <property type="entry name" value="ClC-type_chloride_channel"/>
</dbReference>
<dbReference type="Pfam" id="PF00654">
    <property type="entry name" value="Voltage_CLC"/>
    <property type="match status" value="1"/>
</dbReference>
<dbReference type="InterPro" id="IPR014743">
    <property type="entry name" value="Cl-channel_core"/>
</dbReference>
<feature type="transmembrane region" description="Helical" evidence="5">
    <location>
        <begin position="351"/>
        <end position="375"/>
    </location>
</feature>
<reference evidence="6 7" key="1">
    <citation type="submission" date="2018-06" db="EMBL/GenBank/DDBJ databases">
        <title>Extensive metabolic versatility and redundancy in microbially diverse, dynamic hydrothermal sediments.</title>
        <authorList>
            <person name="Dombrowski N."/>
            <person name="Teske A."/>
            <person name="Baker B.J."/>
        </authorList>
    </citation>
    <scope>NUCLEOTIDE SEQUENCE [LARGE SCALE GENOMIC DNA]</scope>
    <source>
        <strain evidence="6">B10_G13</strain>
    </source>
</reference>
<protein>
    <submittedName>
        <fullName evidence="6">Voltage-gated chloride channel</fullName>
    </submittedName>
</protein>
<keyword evidence="2 5" id="KW-0812">Transmembrane</keyword>
<name>A0A660SRX3_UNCT6</name>
<proteinExistence type="predicted"/>
<feature type="transmembrane region" description="Helical" evidence="5">
    <location>
        <begin position="189"/>
        <end position="209"/>
    </location>
</feature>
<comment type="caution">
    <text evidence="6">The sequence shown here is derived from an EMBL/GenBank/DDBJ whole genome shotgun (WGS) entry which is preliminary data.</text>
</comment>
<comment type="subcellular location">
    <subcellularLocation>
        <location evidence="1">Membrane</location>
        <topology evidence="1">Multi-pass membrane protein</topology>
    </subcellularLocation>
</comment>
<dbReference type="InterPro" id="IPR001807">
    <property type="entry name" value="ClC"/>
</dbReference>
<accession>A0A660SRX3</accession>
<evidence type="ECO:0000256" key="2">
    <source>
        <dbReference type="ARBA" id="ARBA00022692"/>
    </source>
</evidence>
<evidence type="ECO:0000256" key="5">
    <source>
        <dbReference type="SAM" id="Phobius"/>
    </source>
</evidence>
<dbReference type="AlphaFoldDB" id="A0A660SRX3"/>